<keyword evidence="6 8" id="KW-1133">Transmembrane helix</keyword>
<dbReference type="Proteomes" id="UP000241899">
    <property type="component" value="Unassembled WGS sequence"/>
</dbReference>
<dbReference type="GO" id="GO:0016763">
    <property type="term" value="F:pentosyltransferase activity"/>
    <property type="evidence" value="ECO:0007669"/>
    <property type="project" value="TreeGrafter"/>
</dbReference>
<feature type="transmembrane region" description="Helical" evidence="8">
    <location>
        <begin position="151"/>
        <end position="168"/>
    </location>
</feature>
<feature type="transmembrane region" description="Helical" evidence="8">
    <location>
        <begin position="180"/>
        <end position="211"/>
    </location>
</feature>
<evidence type="ECO:0000256" key="3">
    <source>
        <dbReference type="ARBA" id="ARBA00022676"/>
    </source>
</evidence>
<dbReference type="PANTHER" id="PTHR33908">
    <property type="entry name" value="MANNOSYLTRANSFERASE YKCB-RELATED"/>
    <property type="match status" value="1"/>
</dbReference>
<comment type="subcellular location">
    <subcellularLocation>
        <location evidence="1">Cell membrane</location>
        <topology evidence="1">Multi-pass membrane protein</topology>
    </subcellularLocation>
</comment>
<feature type="transmembrane region" description="Helical" evidence="8">
    <location>
        <begin position="223"/>
        <end position="243"/>
    </location>
</feature>
<feature type="transmembrane region" description="Helical" evidence="8">
    <location>
        <begin position="389"/>
        <end position="412"/>
    </location>
</feature>
<comment type="caution">
    <text evidence="10">The sequence shown here is derived from an EMBL/GenBank/DDBJ whole genome shotgun (WGS) entry which is preliminary data.</text>
</comment>
<evidence type="ECO:0000259" key="9">
    <source>
        <dbReference type="Pfam" id="PF02366"/>
    </source>
</evidence>
<dbReference type="GO" id="GO:0006493">
    <property type="term" value="P:protein O-linked glycosylation"/>
    <property type="evidence" value="ECO:0007669"/>
    <property type="project" value="InterPro"/>
</dbReference>
<evidence type="ECO:0000256" key="8">
    <source>
        <dbReference type="SAM" id="Phobius"/>
    </source>
</evidence>
<evidence type="ECO:0000313" key="10">
    <source>
        <dbReference type="EMBL" id="PTE18265.1"/>
    </source>
</evidence>
<dbReference type="GO" id="GO:0010041">
    <property type="term" value="P:response to iron(III) ion"/>
    <property type="evidence" value="ECO:0007669"/>
    <property type="project" value="TreeGrafter"/>
</dbReference>
<feature type="transmembrane region" description="Helical" evidence="8">
    <location>
        <begin position="310"/>
        <end position="329"/>
    </location>
</feature>
<feature type="transmembrane region" description="Helical" evidence="8">
    <location>
        <begin position="106"/>
        <end position="139"/>
    </location>
</feature>
<dbReference type="InterPro" id="IPR050297">
    <property type="entry name" value="LipidA_mod_glycosyltrf_83"/>
</dbReference>
<keyword evidence="11" id="KW-1185">Reference proteome</keyword>
<dbReference type="PANTHER" id="PTHR33908:SF3">
    <property type="entry name" value="UNDECAPRENYL PHOSPHATE-ALPHA-4-AMINO-4-DEOXY-L-ARABINOSE ARABINOSYL TRANSFERASE"/>
    <property type="match status" value="1"/>
</dbReference>
<keyword evidence="3" id="KW-0328">Glycosyltransferase</keyword>
<evidence type="ECO:0000256" key="5">
    <source>
        <dbReference type="ARBA" id="ARBA00022692"/>
    </source>
</evidence>
<sequence>MAASMTSSIAGLSPARGLIALVFLSLAAFLPGFAALPVTDRDEARFAQAARQMVESGDPIDIRFGDEARLKKPAGIYWLQAGAALASGQGDRAPLWVHRLPSLIGATAAVVLVAVAGAPLVGWSAALWAGALMVVTLVLGAEARIAKTDAALLATVLAAQAVLMQLHMAGSVSKGRGMAYAFWLAVAAGVLLKGPIGPAVLALTATTLALLRREARWLRPLAAPGPIVLALAVALPWFVAITLRDGADFWQGSVGVDLLPKIAAGQEGKGAPPGSYLLALWLTFWPGSVLLVLALPGLWRERRTRPVQALLAWAVPFWMVLEAVPTKLVHYPLPVYPALALAAAAWGPAGLAMAGRGLRLAAALALLPGLLLGLGVLWFGFAHGSDLPALWPLVLGLAAATVLSGAAGLALARRQVARIVPLSVLAGLALYAGLFPGFARLEALWPGHRAVAAAQRHAEASGCTAAPDLVGWGYNEPSLIWLAGRDTRRIRANEALPDAVSAGARCTYIIRARRDGLPPPPANANCPLIGQFEGLAIGAGKWVTLDLLTCEVAR</sequence>
<reference evidence="10 11" key="1">
    <citation type="submission" date="2018-03" db="EMBL/GenBank/DDBJ databases">
        <title>Rhodobacter veldkampii.</title>
        <authorList>
            <person name="Meyer T.E."/>
            <person name="Miller S."/>
            <person name="Lodha T."/>
            <person name="Gandham S."/>
            <person name="Chintalapati S."/>
            <person name="Chintalapati V.R."/>
        </authorList>
    </citation>
    <scope>NUCLEOTIDE SEQUENCE [LARGE SCALE GENOMIC DNA]</scope>
    <source>
        <strain evidence="10 11">DSM 11550</strain>
    </source>
</reference>
<dbReference type="GO" id="GO:0000030">
    <property type="term" value="F:mannosyltransferase activity"/>
    <property type="evidence" value="ECO:0007669"/>
    <property type="project" value="InterPro"/>
</dbReference>
<keyword evidence="7 8" id="KW-0472">Membrane</keyword>
<dbReference type="Pfam" id="PF02366">
    <property type="entry name" value="PMT"/>
    <property type="match status" value="1"/>
</dbReference>
<dbReference type="OrthoDB" id="9810951at2"/>
<dbReference type="InterPro" id="IPR003342">
    <property type="entry name" value="ArnT-like_N"/>
</dbReference>
<feature type="domain" description="ArnT-like N-terminal" evidence="9">
    <location>
        <begin position="47"/>
        <end position="221"/>
    </location>
</feature>
<name>A0A2T4JK51_9RHOB</name>
<dbReference type="GO" id="GO:0009103">
    <property type="term" value="P:lipopolysaccharide biosynthetic process"/>
    <property type="evidence" value="ECO:0007669"/>
    <property type="project" value="UniProtKB-ARBA"/>
</dbReference>
<feature type="transmembrane region" description="Helical" evidence="8">
    <location>
        <begin position="419"/>
        <end position="439"/>
    </location>
</feature>
<keyword evidence="2" id="KW-1003">Cell membrane</keyword>
<dbReference type="EMBL" id="PZKF01000008">
    <property type="protein sequence ID" value="PTE18265.1"/>
    <property type="molecule type" value="Genomic_DNA"/>
</dbReference>
<evidence type="ECO:0000256" key="6">
    <source>
        <dbReference type="ARBA" id="ARBA00022989"/>
    </source>
</evidence>
<protein>
    <submittedName>
        <fullName evidence="10">Glycosyl transferase family 39</fullName>
    </submittedName>
</protein>
<feature type="transmembrane region" description="Helical" evidence="8">
    <location>
        <begin position="361"/>
        <end position="383"/>
    </location>
</feature>
<proteinExistence type="predicted"/>
<evidence type="ECO:0000256" key="1">
    <source>
        <dbReference type="ARBA" id="ARBA00004651"/>
    </source>
</evidence>
<organism evidence="10 11">
    <name type="scientific">Phaeovulum veldkampii DSM 11550</name>
    <dbReference type="NCBI Taxonomy" id="1185920"/>
    <lineage>
        <taxon>Bacteria</taxon>
        <taxon>Pseudomonadati</taxon>
        <taxon>Pseudomonadota</taxon>
        <taxon>Alphaproteobacteria</taxon>
        <taxon>Rhodobacterales</taxon>
        <taxon>Paracoccaceae</taxon>
        <taxon>Phaeovulum</taxon>
    </lineage>
</organism>
<dbReference type="AlphaFoldDB" id="A0A2T4JK51"/>
<keyword evidence="5 8" id="KW-0812">Transmembrane</keyword>
<feature type="transmembrane region" description="Helical" evidence="8">
    <location>
        <begin position="335"/>
        <end position="354"/>
    </location>
</feature>
<dbReference type="GO" id="GO:0005886">
    <property type="term" value="C:plasma membrane"/>
    <property type="evidence" value="ECO:0007669"/>
    <property type="project" value="UniProtKB-SubCell"/>
</dbReference>
<accession>A0A2T4JK51</accession>
<evidence type="ECO:0000256" key="2">
    <source>
        <dbReference type="ARBA" id="ARBA00022475"/>
    </source>
</evidence>
<gene>
    <name evidence="10" type="ORF">C5F46_04785</name>
</gene>
<feature type="transmembrane region" description="Helical" evidence="8">
    <location>
        <begin position="276"/>
        <end position="298"/>
    </location>
</feature>
<evidence type="ECO:0000313" key="11">
    <source>
        <dbReference type="Proteomes" id="UP000241899"/>
    </source>
</evidence>
<keyword evidence="4 10" id="KW-0808">Transferase</keyword>
<evidence type="ECO:0000256" key="7">
    <source>
        <dbReference type="ARBA" id="ARBA00023136"/>
    </source>
</evidence>
<evidence type="ECO:0000256" key="4">
    <source>
        <dbReference type="ARBA" id="ARBA00022679"/>
    </source>
</evidence>